<keyword evidence="3" id="KW-1185">Reference proteome</keyword>
<dbReference type="Gene3D" id="3.40.50.300">
    <property type="entry name" value="P-loop containing nucleotide triphosphate hydrolases"/>
    <property type="match status" value="2"/>
</dbReference>
<organism evidence="2">
    <name type="scientific">Tuwongella immobilis</name>
    <dbReference type="NCBI Taxonomy" id="692036"/>
    <lineage>
        <taxon>Bacteria</taxon>
        <taxon>Pseudomonadati</taxon>
        <taxon>Planctomycetota</taxon>
        <taxon>Planctomycetia</taxon>
        <taxon>Gemmatales</taxon>
        <taxon>Gemmataceae</taxon>
        <taxon>Tuwongella</taxon>
    </lineage>
</organism>
<dbReference type="AlphaFoldDB" id="A0A6C2YKR4"/>
<dbReference type="InParanoid" id="A0A6C2YKR4"/>
<evidence type="ECO:0000313" key="3">
    <source>
        <dbReference type="Proteomes" id="UP000464378"/>
    </source>
</evidence>
<dbReference type="RefSeq" id="WP_162656701.1">
    <property type="nucleotide sequence ID" value="NZ_LR593887.1"/>
</dbReference>
<accession>A0A6C2YKR4</accession>
<protein>
    <submittedName>
        <fullName evidence="2">Uncharacterized protein</fullName>
    </submittedName>
</protein>
<dbReference type="PANTHER" id="PTHR30121">
    <property type="entry name" value="UNCHARACTERIZED PROTEIN YJGR-RELATED"/>
    <property type="match status" value="1"/>
</dbReference>
<reference evidence="2" key="1">
    <citation type="submission" date="2019-04" db="EMBL/GenBank/DDBJ databases">
        <authorList>
            <consortium name="Science for Life Laboratories"/>
        </authorList>
    </citation>
    <scope>NUCLEOTIDE SEQUENCE</scope>
    <source>
        <strain evidence="2">MBLW1</strain>
    </source>
</reference>
<proteinExistence type="predicted"/>
<gene>
    <name evidence="2" type="ORF">GMBLW1_24580</name>
</gene>
<evidence type="ECO:0000256" key="1">
    <source>
        <dbReference type="SAM" id="MobiDB-lite"/>
    </source>
</evidence>
<dbReference type="EMBL" id="LR586016">
    <property type="protein sequence ID" value="VIP01502.1"/>
    <property type="molecule type" value="Genomic_DNA"/>
</dbReference>
<sequence length="835" mass="92598">MSDFDIELPACFYLGREYDIAKRAIASDRDPLMMDARDLLTHGVIVGMTGSGKTGLALSVLEEAAIDSIPCIILDVKGDLTNLLLQFPETRPQDYLPWIDPEDARRQGMTPPELAASIAERTRKGLADTLQSPERIQRFRDSAEYRIYTPGSDAGHPLSILKQFTAPVGKIARELLNQKIDAAASALLGLTGIVSDPVQSREHILIAQILLHAWNRGEDLDLADLINRIQLPPMDRIGAFDIETFYPEKDRLKLAVSLNNILASPSFSTWIEGDALDLSSMLESTGKPRHLIFYLAHLNDTQRMFFLTLLLDEILSWTRKQPGTTNLRALVYFDEVFGYLPPHPANPPTKAPLMTLMKQARAFGVGVLLATQNPVDIDYKALSNAGTWMIGKLQTERDKARLMDGLESVAAERGSLTDRNYLEQVISSLGNRVFLLHSVHRPKPVVFQTRYALSFLRGPMTRDQIAKLVERESESASAEPPLEIRQQDDAFKVNLLKQAPPPVVETAPSMPAAPSGIASMILPLASEVRSSAPPKLPGSASGLPELTMRTPQAAPAASPTPASAVPVGRTLHYLPRLLGFATVHFVDKRRNLELQRTYRFLAEAPATGQSVFWTPADQLTDLFATTPQPKAEWGALPEGFTSARKFASYRKELNDTLYREAKLALLENEELDLRSEPGEDVAQFIDRCRVAARQRAEREIATAAPAIERKLAPLRAKLPTPPPPAPPEPTNLVGKLFGWMFPGGRPSPSKIVVSEHTPAEKAALKAKADYDQILAEWEQRKAFLLLEAERIAQQYAEILLKPRKTDIAITQFGLAWTPHWQLHFPDGRSELRPAF</sequence>
<dbReference type="InterPro" id="IPR027417">
    <property type="entry name" value="P-loop_NTPase"/>
</dbReference>
<dbReference type="Proteomes" id="UP000464378">
    <property type="component" value="Chromosome"/>
</dbReference>
<dbReference type="PANTHER" id="PTHR30121:SF6">
    <property type="entry name" value="SLR6007 PROTEIN"/>
    <property type="match status" value="1"/>
</dbReference>
<feature type="region of interest" description="Disordered" evidence="1">
    <location>
        <begin position="531"/>
        <end position="564"/>
    </location>
</feature>
<feature type="compositionally biased region" description="Low complexity" evidence="1">
    <location>
        <begin position="550"/>
        <end position="564"/>
    </location>
</feature>
<dbReference type="KEGG" id="tim:GMBLW1_24580"/>
<evidence type="ECO:0000313" key="2">
    <source>
        <dbReference type="EMBL" id="VIP01502.1"/>
    </source>
</evidence>
<name>A0A6C2YKR4_9BACT</name>
<dbReference type="SUPFAM" id="SSF52540">
    <property type="entry name" value="P-loop containing nucleoside triphosphate hydrolases"/>
    <property type="match status" value="1"/>
</dbReference>
<dbReference type="EMBL" id="LR593887">
    <property type="protein sequence ID" value="VTR98598.1"/>
    <property type="molecule type" value="Genomic_DNA"/>
</dbReference>
<dbReference type="InterPro" id="IPR051162">
    <property type="entry name" value="T4SS_component"/>
</dbReference>